<dbReference type="Gene3D" id="1.10.10.10">
    <property type="entry name" value="Winged helix-like DNA-binding domain superfamily/Winged helix DNA-binding domain"/>
    <property type="match status" value="1"/>
</dbReference>
<dbReference type="EMBL" id="LHXS01000021">
    <property type="protein sequence ID" value="KXA97236.1"/>
    <property type="molecule type" value="Genomic_DNA"/>
</dbReference>
<dbReference type="InterPro" id="IPR036388">
    <property type="entry name" value="WH-like_DNA-bd_sf"/>
</dbReference>
<proteinExistence type="predicted"/>
<keyword evidence="2" id="KW-1185">Reference proteome</keyword>
<evidence type="ECO:0000313" key="2">
    <source>
        <dbReference type="Proteomes" id="UP000070414"/>
    </source>
</evidence>
<name>A0A133UT11_9EURY</name>
<protein>
    <recommendedName>
        <fullName evidence="3">HTH arsR-type domain-containing protein</fullName>
    </recommendedName>
</protein>
<reference evidence="1 2" key="1">
    <citation type="journal article" date="2016" name="Sci. Rep.">
        <title>Metabolic traits of an uncultured archaeal lineage -MSBL1- from brine pools of the Red Sea.</title>
        <authorList>
            <person name="Mwirichia R."/>
            <person name="Alam I."/>
            <person name="Rashid M."/>
            <person name="Vinu M."/>
            <person name="Ba-Alawi W."/>
            <person name="Anthony Kamau A."/>
            <person name="Kamanda Ngugi D."/>
            <person name="Goker M."/>
            <person name="Klenk H.P."/>
            <person name="Bajic V."/>
            <person name="Stingl U."/>
        </authorList>
    </citation>
    <scope>NUCLEOTIDE SEQUENCE [LARGE SCALE GENOMIC DNA]</scope>
    <source>
        <strain evidence="1">SCGC-AAA259I14</strain>
    </source>
</reference>
<dbReference type="SUPFAM" id="SSF46785">
    <property type="entry name" value="Winged helix' DNA-binding domain"/>
    <property type="match status" value="1"/>
</dbReference>
<dbReference type="InterPro" id="IPR036390">
    <property type="entry name" value="WH_DNA-bd_sf"/>
</dbReference>
<evidence type="ECO:0008006" key="3">
    <source>
        <dbReference type="Google" id="ProtNLM"/>
    </source>
</evidence>
<sequence length="94" mass="11063">MPKEWVKETPKEDHRVISRALENPLRRKIMKFIGLESEKKLEEIIENFDLHASEAKTHMSYLEEAEIVEKTDEDTSTYKLASIGRNYLKNVENV</sequence>
<organism evidence="1 2">
    <name type="scientific">candidate division MSBL1 archaeon SCGC-AAA259I14</name>
    <dbReference type="NCBI Taxonomy" id="1698268"/>
    <lineage>
        <taxon>Archaea</taxon>
        <taxon>Methanobacteriati</taxon>
        <taxon>Methanobacteriota</taxon>
        <taxon>candidate division MSBL1</taxon>
    </lineage>
</organism>
<dbReference type="Proteomes" id="UP000070414">
    <property type="component" value="Unassembled WGS sequence"/>
</dbReference>
<dbReference type="AlphaFoldDB" id="A0A133UT11"/>
<gene>
    <name evidence="1" type="ORF">AKJ38_01710</name>
</gene>
<evidence type="ECO:0000313" key="1">
    <source>
        <dbReference type="EMBL" id="KXA97236.1"/>
    </source>
</evidence>
<comment type="caution">
    <text evidence="1">The sequence shown here is derived from an EMBL/GenBank/DDBJ whole genome shotgun (WGS) entry which is preliminary data.</text>
</comment>
<accession>A0A133UT11</accession>